<dbReference type="Proteomes" id="UP000268014">
    <property type="component" value="Unassembled WGS sequence"/>
</dbReference>
<evidence type="ECO:0000313" key="1">
    <source>
        <dbReference type="EMBL" id="VDO74651.1"/>
    </source>
</evidence>
<name>A0A0N4X3V2_HAEPC</name>
<accession>A0A0N4X3V2</accession>
<dbReference type="EMBL" id="UZAF01021002">
    <property type="protein sequence ID" value="VDO74651.1"/>
    <property type="molecule type" value="Genomic_DNA"/>
</dbReference>
<dbReference type="AlphaFoldDB" id="A0A0N4X3V2"/>
<keyword evidence="2" id="KW-1185">Reference proteome</keyword>
<reference evidence="3" key="1">
    <citation type="submission" date="2017-02" db="UniProtKB">
        <authorList>
            <consortium name="WormBaseParasite"/>
        </authorList>
    </citation>
    <scope>IDENTIFICATION</scope>
</reference>
<gene>
    <name evidence="1" type="ORF">HPLM_LOCUS19036</name>
</gene>
<protein>
    <submittedName>
        <fullName evidence="1 3">Uncharacterized protein</fullName>
    </submittedName>
</protein>
<reference evidence="1 2" key="2">
    <citation type="submission" date="2018-11" db="EMBL/GenBank/DDBJ databases">
        <authorList>
            <consortium name="Pathogen Informatics"/>
        </authorList>
    </citation>
    <scope>NUCLEOTIDE SEQUENCE [LARGE SCALE GENOMIC DNA]</scope>
    <source>
        <strain evidence="1 2">MHpl1</strain>
    </source>
</reference>
<evidence type="ECO:0000313" key="2">
    <source>
        <dbReference type="Proteomes" id="UP000268014"/>
    </source>
</evidence>
<sequence>MLSCCCRLHTNFLMRTDIAEMEWLFVTVESSREGGPELDGMTRKERIEVTELADKGLETYSKRIPFPAMAIFGQMDTVAPQLDGGLIL</sequence>
<organism evidence="3">
    <name type="scientific">Haemonchus placei</name>
    <name type="common">Barber's pole worm</name>
    <dbReference type="NCBI Taxonomy" id="6290"/>
    <lineage>
        <taxon>Eukaryota</taxon>
        <taxon>Metazoa</taxon>
        <taxon>Ecdysozoa</taxon>
        <taxon>Nematoda</taxon>
        <taxon>Chromadorea</taxon>
        <taxon>Rhabditida</taxon>
        <taxon>Rhabditina</taxon>
        <taxon>Rhabditomorpha</taxon>
        <taxon>Strongyloidea</taxon>
        <taxon>Trichostrongylidae</taxon>
        <taxon>Haemonchus</taxon>
    </lineage>
</organism>
<evidence type="ECO:0000313" key="3">
    <source>
        <dbReference type="WBParaSite" id="HPLM_0001904401-mRNA-1"/>
    </source>
</evidence>
<proteinExistence type="predicted"/>
<dbReference type="WBParaSite" id="HPLM_0001904401-mRNA-1">
    <property type="protein sequence ID" value="HPLM_0001904401-mRNA-1"/>
    <property type="gene ID" value="HPLM_0001904401"/>
</dbReference>